<dbReference type="SMART" id="SM00091">
    <property type="entry name" value="PAS"/>
    <property type="match status" value="1"/>
</dbReference>
<evidence type="ECO:0000256" key="5">
    <source>
        <dbReference type="ARBA" id="ARBA00022989"/>
    </source>
</evidence>
<keyword evidence="12" id="KW-0808">Transferase</keyword>
<name>A0ABS8JZJ9_9BURK</name>
<keyword evidence="12" id="KW-0548">Nucleotidyltransferase</keyword>
<dbReference type="PROSITE" id="PS50887">
    <property type="entry name" value="GGDEF"/>
    <property type="match status" value="1"/>
</dbReference>
<dbReference type="CDD" id="cd00130">
    <property type="entry name" value="PAS"/>
    <property type="match status" value="1"/>
</dbReference>
<feature type="domain" description="GGDEF" evidence="11">
    <location>
        <begin position="468"/>
        <end position="603"/>
    </location>
</feature>
<gene>
    <name evidence="12" type="ORF">LJ656_22345</name>
</gene>
<reference evidence="12 13" key="1">
    <citation type="submission" date="2021-11" db="EMBL/GenBank/DDBJ databases">
        <authorList>
            <person name="Oh E.-T."/>
            <person name="Kim S.-B."/>
        </authorList>
    </citation>
    <scope>NUCLEOTIDE SEQUENCE [LARGE SCALE GENOMIC DNA]</scope>
    <source>
        <strain evidence="12 13">MMS20-SJTR3</strain>
    </source>
</reference>
<evidence type="ECO:0000256" key="1">
    <source>
        <dbReference type="ARBA" id="ARBA00004651"/>
    </source>
</evidence>
<accession>A0ABS8JZJ9</accession>
<dbReference type="Gene3D" id="3.30.450.20">
    <property type="entry name" value="PAS domain"/>
    <property type="match status" value="1"/>
</dbReference>
<comment type="caution">
    <text evidence="12">The sequence shown here is derived from an EMBL/GenBank/DDBJ whole genome shotgun (WGS) entry which is preliminary data.</text>
</comment>
<dbReference type="PROSITE" id="PS50112">
    <property type="entry name" value="PAS"/>
    <property type="match status" value="1"/>
</dbReference>
<evidence type="ECO:0000256" key="8">
    <source>
        <dbReference type="SAM" id="MobiDB-lite"/>
    </source>
</evidence>
<keyword evidence="13" id="KW-1185">Reference proteome</keyword>
<dbReference type="CDD" id="cd01949">
    <property type="entry name" value="GGDEF"/>
    <property type="match status" value="1"/>
</dbReference>
<dbReference type="InterPro" id="IPR000160">
    <property type="entry name" value="GGDEF_dom"/>
</dbReference>
<dbReference type="EMBL" id="JAJITD010000011">
    <property type="protein sequence ID" value="MCC8395333.1"/>
    <property type="molecule type" value="Genomic_DNA"/>
</dbReference>
<comment type="subcellular location">
    <subcellularLocation>
        <location evidence="1">Cell membrane</location>
        <topology evidence="1">Multi-pass membrane protein</topology>
    </subcellularLocation>
</comment>
<dbReference type="Proteomes" id="UP001431019">
    <property type="component" value="Unassembled WGS sequence"/>
</dbReference>
<dbReference type="Pfam" id="PF08447">
    <property type="entry name" value="PAS_3"/>
    <property type="match status" value="1"/>
</dbReference>
<evidence type="ECO:0000256" key="3">
    <source>
        <dbReference type="ARBA" id="ARBA00022475"/>
    </source>
</evidence>
<dbReference type="Gene3D" id="3.30.70.270">
    <property type="match status" value="1"/>
</dbReference>
<feature type="transmembrane region" description="Helical" evidence="9">
    <location>
        <begin position="62"/>
        <end position="78"/>
    </location>
</feature>
<feature type="transmembrane region" description="Helical" evidence="9">
    <location>
        <begin position="156"/>
        <end position="177"/>
    </location>
</feature>
<dbReference type="InterPro" id="IPR035965">
    <property type="entry name" value="PAS-like_dom_sf"/>
</dbReference>
<dbReference type="SUPFAM" id="SSF55785">
    <property type="entry name" value="PYP-like sensor domain (PAS domain)"/>
    <property type="match status" value="1"/>
</dbReference>
<feature type="region of interest" description="Disordered" evidence="8">
    <location>
        <begin position="600"/>
        <end position="625"/>
    </location>
</feature>
<dbReference type="InterPro" id="IPR013655">
    <property type="entry name" value="PAS_fold_3"/>
</dbReference>
<dbReference type="NCBIfam" id="TIGR00254">
    <property type="entry name" value="GGDEF"/>
    <property type="match status" value="1"/>
</dbReference>
<feature type="transmembrane region" description="Helical" evidence="9">
    <location>
        <begin position="267"/>
        <end position="287"/>
    </location>
</feature>
<organism evidence="12 13">
    <name type="scientific">Paraburkholderia sejongensis</name>
    <dbReference type="NCBI Taxonomy" id="2886946"/>
    <lineage>
        <taxon>Bacteria</taxon>
        <taxon>Pseudomonadati</taxon>
        <taxon>Pseudomonadota</taxon>
        <taxon>Betaproteobacteria</taxon>
        <taxon>Burkholderiales</taxon>
        <taxon>Burkholderiaceae</taxon>
        <taxon>Paraburkholderia</taxon>
    </lineage>
</organism>
<keyword evidence="3" id="KW-1003">Cell membrane</keyword>
<evidence type="ECO:0000259" key="10">
    <source>
        <dbReference type="PROSITE" id="PS50112"/>
    </source>
</evidence>
<evidence type="ECO:0000313" key="13">
    <source>
        <dbReference type="Proteomes" id="UP001431019"/>
    </source>
</evidence>
<feature type="transmembrane region" description="Helical" evidence="9">
    <location>
        <begin position="118"/>
        <end position="144"/>
    </location>
</feature>
<dbReference type="SMART" id="SM00267">
    <property type="entry name" value="GGDEF"/>
    <property type="match status" value="1"/>
</dbReference>
<evidence type="ECO:0000256" key="7">
    <source>
        <dbReference type="ARBA" id="ARBA00034247"/>
    </source>
</evidence>
<keyword evidence="4 9" id="KW-0812">Transmembrane</keyword>
<evidence type="ECO:0000313" key="12">
    <source>
        <dbReference type="EMBL" id="MCC8395333.1"/>
    </source>
</evidence>
<sequence length="625" mass="67720">MFAPDGWWRTTRVGLVGLVAAFLLLVVSGQLKTMAGELVAIWITDGYLLGHMLLLRRRDKPIFLAGAFVGLLLANLIGDESFYVAFSFTLAGIVEICAAVLMLPAVKSARELVQPKVFVRFVVGACVIAPMLSGMVAVVLLQGIFTSHPFSSLSNWMISDALGFLIFTPVTLVMLSGEWRTLLERGNRVKSALILALIGVAAAIVFSQTSYGDLYWMLPPLALLAFHAELSTVLLGILLFICIAVPLTIHGTGPLWLSPFATMQDRVLALQLFTVAALSIVLPITVLQTQRNALLSALLDGQRRFRNLAERSEEVVMELSADGRFQYVSPRANAVLGYEPELLVGTSVLGLAHQDDRRELQRLLVHAGSMSAEQSVQYRVRRADGTHIWVRSFIAAMPSGVPGERAALAFTMRDIDVLVVAEQKRLADEQHLRDIAFVDSLTGLHNRRYLDDKVRELLRAPARGASPRPVAILFADVDYFKNYNDEYGHQAGDECLKIVGQCIATTIRSGDSLARYGGEEFVVLLEDCDPAEAVATAELIRGAVEALGLEHLGSPLGVVTLSIGVAQAQICRAVDAAQLFELADSGLYAAKRLGKNRVGRVQDGAGAPQAGSGEPGGPDPTPTRW</sequence>
<evidence type="ECO:0000256" key="4">
    <source>
        <dbReference type="ARBA" id="ARBA00022692"/>
    </source>
</evidence>
<evidence type="ECO:0000259" key="11">
    <source>
        <dbReference type="PROSITE" id="PS50887"/>
    </source>
</evidence>
<dbReference type="SUPFAM" id="SSF55073">
    <property type="entry name" value="Nucleotide cyclase"/>
    <property type="match status" value="1"/>
</dbReference>
<keyword evidence="5 9" id="KW-1133">Transmembrane helix</keyword>
<evidence type="ECO:0000256" key="6">
    <source>
        <dbReference type="ARBA" id="ARBA00023136"/>
    </source>
</evidence>
<dbReference type="InterPro" id="IPR007895">
    <property type="entry name" value="MASE1"/>
</dbReference>
<dbReference type="InterPro" id="IPR043128">
    <property type="entry name" value="Rev_trsase/Diguanyl_cyclase"/>
</dbReference>
<dbReference type="PANTHER" id="PTHR45138">
    <property type="entry name" value="REGULATORY COMPONENTS OF SENSORY TRANSDUCTION SYSTEM"/>
    <property type="match status" value="1"/>
</dbReference>
<proteinExistence type="predicted"/>
<feature type="transmembrane region" description="Helical" evidence="9">
    <location>
        <begin position="189"/>
        <end position="209"/>
    </location>
</feature>
<evidence type="ECO:0000256" key="2">
    <source>
        <dbReference type="ARBA" id="ARBA00012528"/>
    </source>
</evidence>
<dbReference type="InterPro" id="IPR000014">
    <property type="entry name" value="PAS"/>
</dbReference>
<keyword evidence="6 9" id="KW-0472">Membrane</keyword>
<evidence type="ECO:0000256" key="9">
    <source>
        <dbReference type="SAM" id="Phobius"/>
    </source>
</evidence>
<feature type="domain" description="PAS" evidence="10">
    <location>
        <begin position="301"/>
        <end position="364"/>
    </location>
</feature>
<feature type="transmembrane region" description="Helical" evidence="9">
    <location>
        <begin position="84"/>
        <end position="106"/>
    </location>
</feature>
<comment type="catalytic activity">
    <reaction evidence="7">
        <text>2 GTP = 3',3'-c-di-GMP + 2 diphosphate</text>
        <dbReference type="Rhea" id="RHEA:24898"/>
        <dbReference type="ChEBI" id="CHEBI:33019"/>
        <dbReference type="ChEBI" id="CHEBI:37565"/>
        <dbReference type="ChEBI" id="CHEBI:58805"/>
        <dbReference type="EC" id="2.7.7.65"/>
    </reaction>
</comment>
<dbReference type="PANTHER" id="PTHR45138:SF9">
    <property type="entry name" value="DIGUANYLATE CYCLASE DGCM-RELATED"/>
    <property type="match status" value="1"/>
</dbReference>
<dbReference type="Pfam" id="PF05231">
    <property type="entry name" value="MASE1"/>
    <property type="match status" value="1"/>
</dbReference>
<protein>
    <recommendedName>
        <fullName evidence="2">diguanylate cyclase</fullName>
        <ecNumber evidence="2">2.7.7.65</ecNumber>
    </recommendedName>
</protein>
<feature type="transmembrane region" description="Helical" evidence="9">
    <location>
        <begin position="221"/>
        <end position="247"/>
    </location>
</feature>
<dbReference type="NCBIfam" id="TIGR00229">
    <property type="entry name" value="sensory_box"/>
    <property type="match status" value="1"/>
</dbReference>
<dbReference type="InterPro" id="IPR050469">
    <property type="entry name" value="Diguanylate_Cyclase"/>
</dbReference>
<dbReference type="GO" id="GO:0052621">
    <property type="term" value="F:diguanylate cyclase activity"/>
    <property type="evidence" value="ECO:0007669"/>
    <property type="project" value="UniProtKB-EC"/>
</dbReference>
<dbReference type="RefSeq" id="WP_230511597.1">
    <property type="nucleotide sequence ID" value="NZ_JAJITD010000011.1"/>
</dbReference>
<dbReference type="Pfam" id="PF00990">
    <property type="entry name" value="GGDEF"/>
    <property type="match status" value="1"/>
</dbReference>
<dbReference type="InterPro" id="IPR029787">
    <property type="entry name" value="Nucleotide_cyclase"/>
</dbReference>
<feature type="transmembrane region" description="Helical" evidence="9">
    <location>
        <begin position="39"/>
        <end position="55"/>
    </location>
</feature>
<dbReference type="EC" id="2.7.7.65" evidence="2"/>